<protein>
    <submittedName>
        <fullName evidence="1">Uncharacterized protein</fullName>
    </submittedName>
</protein>
<name>D8S144_SELML</name>
<reference evidence="1 2" key="1">
    <citation type="journal article" date="2011" name="Science">
        <title>The Selaginella genome identifies genetic changes associated with the evolution of vascular plants.</title>
        <authorList>
            <person name="Banks J.A."/>
            <person name="Nishiyama T."/>
            <person name="Hasebe M."/>
            <person name="Bowman J.L."/>
            <person name="Gribskov M."/>
            <person name="dePamphilis C."/>
            <person name="Albert V.A."/>
            <person name="Aono N."/>
            <person name="Aoyama T."/>
            <person name="Ambrose B.A."/>
            <person name="Ashton N.W."/>
            <person name="Axtell M.J."/>
            <person name="Barker E."/>
            <person name="Barker M.S."/>
            <person name="Bennetzen J.L."/>
            <person name="Bonawitz N.D."/>
            <person name="Chapple C."/>
            <person name="Cheng C."/>
            <person name="Correa L.G."/>
            <person name="Dacre M."/>
            <person name="DeBarry J."/>
            <person name="Dreyer I."/>
            <person name="Elias M."/>
            <person name="Engstrom E.M."/>
            <person name="Estelle M."/>
            <person name="Feng L."/>
            <person name="Finet C."/>
            <person name="Floyd S.K."/>
            <person name="Frommer W.B."/>
            <person name="Fujita T."/>
            <person name="Gramzow L."/>
            <person name="Gutensohn M."/>
            <person name="Harholt J."/>
            <person name="Hattori M."/>
            <person name="Heyl A."/>
            <person name="Hirai T."/>
            <person name="Hiwatashi Y."/>
            <person name="Ishikawa M."/>
            <person name="Iwata M."/>
            <person name="Karol K.G."/>
            <person name="Koehler B."/>
            <person name="Kolukisaoglu U."/>
            <person name="Kubo M."/>
            <person name="Kurata T."/>
            <person name="Lalonde S."/>
            <person name="Li K."/>
            <person name="Li Y."/>
            <person name="Litt A."/>
            <person name="Lyons E."/>
            <person name="Manning G."/>
            <person name="Maruyama T."/>
            <person name="Michael T.P."/>
            <person name="Mikami K."/>
            <person name="Miyazaki S."/>
            <person name="Morinaga S."/>
            <person name="Murata T."/>
            <person name="Mueller-Roeber B."/>
            <person name="Nelson D.R."/>
            <person name="Obara M."/>
            <person name="Oguri Y."/>
            <person name="Olmstead R.G."/>
            <person name="Onodera N."/>
            <person name="Petersen B.L."/>
            <person name="Pils B."/>
            <person name="Prigge M."/>
            <person name="Rensing S.A."/>
            <person name="Riano-Pachon D.M."/>
            <person name="Roberts A.W."/>
            <person name="Sato Y."/>
            <person name="Scheller H.V."/>
            <person name="Schulz B."/>
            <person name="Schulz C."/>
            <person name="Shakirov E.V."/>
            <person name="Shibagaki N."/>
            <person name="Shinohara N."/>
            <person name="Shippen D.E."/>
            <person name="Soerensen I."/>
            <person name="Sotooka R."/>
            <person name="Sugimoto N."/>
            <person name="Sugita M."/>
            <person name="Sumikawa N."/>
            <person name="Tanurdzic M."/>
            <person name="Theissen G."/>
            <person name="Ulvskov P."/>
            <person name="Wakazuki S."/>
            <person name="Weng J.K."/>
            <person name="Willats W.W."/>
            <person name="Wipf D."/>
            <person name="Wolf P.G."/>
            <person name="Yang L."/>
            <person name="Zimmer A.D."/>
            <person name="Zhu Q."/>
            <person name="Mitros T."/>
            <person name="Hellsten U."/>
            <person name="Loque D."/>
            <person name="Otillar R."/>
            <person name="Salamov A."/>
            <person name="Schmutz J."/>
            <person name="Shapiro H."/>
            <person name="Lindquist E."/>
            <person name="Lucas S."/>
            <person name="Rokhsar D."/>
            <person name="Grigoriev I.V."/>
        </authorList>
    </citation>
    <scope>NUCLEOTIDE SEQUENCE [LARGE SCALE GENOMIC DNA]</scope>
</reference>
<dbReference type="KEGG" id="smo:SELMODRAFT_417021"/>
<organism evidence="2">
    <name type="scientific">Selaginella moellendorffii</name>
    <name type="common">Spikemoss</name>
    <dbReference type="NCBI Taxonomy" id="88036"/>
    <lineage>
        <taxon>Eukaryota</taxon>
        <taxon>Viridiplantae</taxon>
        <taxon>Streptophyta</taxon>
        <taxon>Embryophyta</taxon>
        <taxon>Tracheophyta</taxon>
        <taxon>Lycopodiopsida</taxon>
        <taxon>Selaginellales</taxon>
        <taxon>Selaginellaceae</taxon>
        <taxon>Selaginella</taxon>
    </lineage>
</organism>
<sequence length="154" mass="16982">MSVACRTISYSKTCPMPWFFTVADFAPNVDHSKFVGVAIQHCRMLCHLYNPVATSPNHRALMPALARIEARLQLMHDGKLKLKPSKSIQSKNKGEPEATCSSKRDEVVAKAGLTSPNQAHTTRYELCQIVILSKLATLSKEIAAAVTCNHCPFN</sequence>
<accession>D8S144</accession>
<dbReference type="Gramene" id="EFJ21778">
    <property type="protein sequence ID" value="EFJ21778"/>
    <property type="gene ID" value="SELMODRAFT_417021"/>
</dbReference>
<keyword evidence="2" id="KW-1185">Reference proteome</keyword>
<dbReference type="AlphaFoldDB" id="D8S144"/>
<evidence type="ECO:0000313" key="2">
    <source>
        <dbReference type="Proteomes" id="UP000001514"/>
    </source>
</evidence>
<evidence type="ECO:0000313" key="1">
    <source>
        <dbReference type="EMBL" id="EFJ21778.1"/>
    </source>
</evidence>
<gene>
    <name evidence="1" type="ORF">SELMODRAFT_417021</name>
</gene>
<dbReference type="EMBL" id="GL377598">
    <property type="protein sequence ID" value="EFJ21778.1"/>
    <property type="molecule type" value="Genomic_DNA"/>
</dbReference>
<dbReference type="Proteomes" id="UP000001514">
    <property type="component" value="Unassembled WGS sequence"/>
</dbReference>
<proteinExistence type="predicted"/>
<dbReference type="HOGENOM" id="CLU_1707319_0_0_1"/>
<dbReference type="InParanoid" id="D8S144"/>